<feature type="domain" description="PD-(D/E)XK endonuclease-like" evidence="4">
    <location>
        <begin position="69"/>
        <end position="300"/>
    </location>
</feature>
<dbReference type="EMBL" id="CP116942">
    <property type="protein sequence ID" value="WCO68439.1"/>
    <property type="molecule type" value="Genomic_DNA"/>
</dbReference>
<evidence type="ECO:0000256" key="1">
    <source>
        <dbReference type="ARBA" id="ARBA00022763"/>
    </source>
</evidence>
<dbReference type="InterPro" id="IPR011604">
    <property type="entry name" value="PDDEXK-like_dom_sf"/>
</dbReference>
<keyword evidence="2" id="KW-0547">Nucleotide-binding</keyword>
<proteinExistence type="predicted"/>
<dbReference type="Gene3D" id="3.90.320.10">
    <property type="match status" value="1"/>
</dbReference>
<dbReference type="GO" id="GO:0004386">
    <property type="term" value="F:helicase activity"/>
    <property type="evidence" value="ECO:0007669"/>
    <property type="project" value="UniProtKB-KW"/>
</dbReference>
<reference evidence="5" key="1">
    <citation type="submission" date="2023-01" db="EMBL/GenBank/DDBJ databases">
        <title>The diversity of Class Acidimicrobiia in South China Sea sediment environments and the proposal of Iamia marina sp. nov., a novel species of the genus Iamia.</title>
        <authorList>
            <person name="He Y."/>
            <person name="Tian X."/>
        </authorList>
    </citation>
    <scope>NUCLEOTIDE SEQUENCE</scope>
    <source>
        <strain evidence="5">DSM 19957</strain>
    </source>
</reference>
<protein>
    <submittedName>
        <fullName evidence="5">PD-(D/E)XK nuclease family protein</fullName>
    </submittedName>
</protein>
<keyword evidence="2" id="KW-0347">Helicase</keyword>
<keyword evidence="2" id="KW-0378">Hydrolase</keyword>
<evidence type="ECO:0000313" key="5">
    <source>
        <dbReference type="EMBL" id="WCO68439.1"/>
    </source>
</evidence>
<dbReference type="GO" id="GO:0006281">
    <property type="term" value="P:DNA repair"/>
    <property type="evidence" value="ECO:0007669"/>
    <property type="project" value="UniProtKB-KW"/>
</dbReference>
<evidence type="ECO:0000313" key="6">
    <source>
        <dbReference type="Proteomes" id="UP001216390"/>
    </source>
</evidence>
<evidence type="ECO:0000256" key="3">
    <source>
        <dbReference type="ARBA" id="ARBA00023204"/>
    </source>
</evidence>
<sequence length="318" mass="34615">MSEAALPDEAEHTPVQRETLERLAARREDRPVFPDDLRARLRRDLEGELSGPATAIPDGESLFVNKHALATIHGCEARWRSDATTSDFVPSPAVVQGAVAHKAIELTLNRRSPSTPAELVDTAIERLAGADRWMSDWLRDCDEDDRAEVRGAAVARVTSFTEVWPPLKPVWRPVTEQSLRTELCGGRVVLSGRVDLALGKADGMRAGKVVVDFKTGSTAVHHLDDLRFYALVETLRTGVPPRAVASSYLDSGSLHVEAVTEGMLEAAAARVADGVERMVGVLHGGDEPVLRPSGACRWCRELEGCTVGQAFLDDRDRA</sequence>
<dbReference type="AlphaFoldDB" id="A0AAF0BX90"/>
<evidence type="ECO:0000259" key="4">
    <source>
        <dbReference type="Pfam" id="PF12705"/>
    </source>
</evidence>
<gene>
    <name evidence="5" type="ORF">PO878_06820</name>
</gene>
<dbReference type="Pfam" id="PF12705">
    <property type="entry name" value="PDDEXK_1"/>
    <property type="match status" value="1"/>
</dbReference>
<dbReference type="InterPro" id="IPR038726">
    <property type="entry name" value="PDDEXK_AddAB-type"/>
</dbReference>
<organism evidence="5 6">
    <name type="scientific">Iamia majanohamensis</name>
    <dbReference type="NCBI Taxonomy" id="467976"/>
    <lineage>
        <taxon>Bacteria</taxon>
        <taxon>Bacillati</taxon>
        <taxon>Actinomycetota</taxon>
        <taxon>Acidimicrobiia</taxon>
        <taxon>Acidimicrobiales</taxon>
        <taxon>Iamiaceae</taxon>
        <taxon>Iamia</taxon>
    </lineage>
</organism>
<accession>A0AAF0BX90</accession>
<keyword evidence="1" id="KW-0227">DNA damage</keyword>
<dbReference type="RefSeq" id="WP_272737956.1">
    <property type="nucleotide sequence ID" value="NZ_CP116942.1"/>
</dbReference>
<dbReference type="KEGG" id="ima:PO878_06820"/>
<keyword evidence="6" id="KW-1185">Reference proteome</keyword>
<keyword evidence="2" id="KW-0067">ATP-binding</keyword>
<keyword evidence="3" id="KW-0234">DNA repair</keyword>
<dbReference type="Proteomes" id="UP001216390">
    <property type="component" value="Chromosome"/>
</dbReference>
<name>A0AAF0BX90_9ACTN</name>
<evidence type="ECO:0000256" key="2">
    <source>
        <dbReference type="ARBA" id="ARBA00022806"/>
    </source>
</evidence>